<evidence type="ECO:0000313" key="3">
    <source>
        <dbReference type="EMBL" id="XCN72175.1"/>
    </source>
</evidence>
<feature type="domain" description="Glycosyl transferase family 1" evidence="1">
    <location>
        <begin position="215"/>
        <end position="383"/>
    </location>
</feature>
<sequence length="405" mass="46010">MNRITNKKTGILYISYDGILEPLGQSQVLSYLERLAARHNIILISFEKSSDWKHTGKRDAVCRRIQAAGIEWVPLRYHKRFSVLATLFDITQGIMVGGWLTARYRIQIIHARSYVSSVIALVLKKMFGVKYIFDMRGFWADERVDGGIWPSNSRIYYIAKWFEQHFLLSADYVVSLTHSALSEIKTFPYLQGRMPRFEVITTCADLELFKATTNIIEKRERSFVLGYVGSVGTWYLFDEVLRFFKILHKQVPGAVLHILNRGDHDYILERISVAGLSPDLFQLNAADHTEVVQVMQKMDAGIFFYKPTYSKLATAPTKLGEFLGCGVPCISNAGVGDIQEILQGEQVGVALNNFSDKELDAGLKSLFELTRQPDIQQRCRQAAGNYFSLENGVAAYDRIYNELAS</sequence>
<dbReference type="EC" id="2.4.-.-" evidence="3"/>
<organism evidence="3">
    <name type="scientific">Candidatus Electrothrix aestuarii</name>
    <dbReference type="NCBI Taxonomy" id="3062594"/>
    <lineage>
        <taxon>Bacteria</taxon>
        <taxon>Pseudomonadati</taxon>
        <taxon>Thermodesulfobacteriota</taxon>
        <taxon>Desulfobulbia</taxon>
        <taxon>Desulfobulbales</taxon>
        <taxon>Desulfobulbaceae</taxon>
        <taxon>Candidatus Electrothrix</taxon>
    </lineage>
</organism>
<dbReference type="InterPro" id="IPR028098">
    <property type="entry name" value="Glyco_trans_4-like_N"/>
</dbReference>
<dbReference type="Pfam" id="PF00534">
    <property type="entry name" value="Glycos_transf_1"/>
    <property type="match status" value="1"/>
</dbReference>
<dbReference type="Pfam" id="PF13579">
    <property type="entry name" value="Glyco_trans_4_4"/>
    <property type="match status" value="1"/>
</dbReference>
<dbReference type="GO" id="GO:0016757">
    <property type="term" value="F:glycosyltransferase activity"/>
    <property type="evidence" value="ECO:0007669"/>
    <property type="project" value="UniProtKB-KW"/>
</dbReference>
<proteinExistence type="predicted"/>
<evidence type="ECO:0000259" key="1">
    <source>
        <dbReference type="Pfam" id="PF00534"/>
    </source>
</evidence>
<gene>
    <name evidence="3" type="ORF">Q3M24_17980</name>
</gene>
<evidence type="ECO:0000259" key="2">
    <source>
        <dbReference type="Pfam" id="PF13579"/>
    </source>
</evidence>
<dbReference type="AlphaFoldDB" id="A0AAU8LTC2"/>
<dbReference type="EMBL" id="CP159373">
    <property type="protein sequence ID" value="XCN72175.1"/>
    <property type="molecule type" value="Genomic_DNA"/>
</dbReference>
<feature type="domain" description="Glycosyltransferase subfamily 4-like N-terminal" evidence="2">
    <location>
        <begin position="27"/>
        <end position="184"/>
    </location>
</feature>
<reference evidence="3" key="2">
    <citation type="submission" date="2024-06" db="EMBL/GenBank/DDBJ databases">
        <authorList>
            <person name="Plum-Jensen L.E."/>
            <person name="Schramm A."/>
            <person name="Marshall I.P.G."/>
        </authorList>
    </citation>
    <scope>NUCLEOTIDE SEQUENCE</scope>
    <source>
        <strain evidence="3">Rat1</strain>
    </source>
</reference>
<protein>
    <submittedName>
        <fullName evidence="3">Glycosyltransferase</fullName>
        <ecNumber evidence="3">2.4.-.-</ecNumber>
    </submittedName>
</protein>
<dbReference type="SUPFAM" id="SSF53756">
    <property type="entry name" value="UDP-Glycosyltransferase/glycogen phosphorylase"/>
    <property type="match status" value="1"/>
</dbReference>
<dbReference type="InterPro" id="IPR001296">
    <property type="entry name" value="Glyco_trans_1"/>
</dbReference>
<dbReference type="KEGG" id="eaj:Q3M24_17980"/>
<keyword evidence="3" id="KW-0328">Glycosyltransferase</keyword>
<reference evidence="3" key="1">
    <citation type="journal article" date="2024" name="Syst. Appl. Microbiol.">
        <title>First single-strain enrichments of Electrothrix cable bacteria, description of E. aestuarii sp. nov. and E. rattekaaiensis sp. nov., and proposal of a cable bacteria taxonomy following the rules of the SeqCode.</title>
        <authorList>
            <person name="Plum-Jensen L.E."/>
            <person name="Schramm A."/>
            <person name="Marshall I.P.G."/>
        </authorList>
    </citation>
    <scope>NUCLEOTIDE SEQUENCE</scope>
    <source>
        <strain evidence="3">Rat1</strain>
    </source>
</reference>
<keyword evidence="3" id="KW-0808">Transferase</keyword>
<dbReference type="PANTHER" id="PTHR12526">
    <property type="entry name" value="GLYCOSYLTRANSFERASE"/>
    <property type="match status" value="1"/>
</dbReference>
<dbReference type="Gene3D" id="3.40.50.2000">
    <property type="entry name" value="Glycogen Phosphorylase B"/>
    <property type="match status" value="2"/>
</dbReference>
<accession>A0AAU8LTC2</accession>
<name>A0AAU8LTC2_9BACT</name>